<name>A0A845QLI9_9FIRM</name>
<keyword evidence="1 5" id="KW-0169">Cobalamin biosynthesis</keyword>
<dbReference type="GO" id="GO:0019251">
    <property type="term" value="P:anaerobic cobalamin biosynthetic process"/>
    <property type="evidence" value="ECO:0007669"/>
    <property type="project" value="UniProtKB-UniRule"/>
</dbReference>
<evidence type="ECO:0000313" key="6">
    <source>
        <dbReference type="EMBL" id="NBH61931.1"/>
    </source>
</evidence>
<evidence type="ECO:0000256" key="4">
    <source>
        <dbReference type="ARBA" id="ARBA00022691"/>
    </source>
</evidence>
<dbReference type="NCBIfam" id="TIGR00312">
    <property type="entry name" value="cbiD"/>
    <property type="match status" value="1"/>
</dbReference>
<organism evidence="6 7">
    <name type="scientific">Anaerotruncus colihominis</name>
    <dbReference type="NCBI Taxonomy" id="169435"/>
    <lineage>
        <taxon>Bacteria</taxon>
        <taxon>Bacillati</taxon>
        <taxon>Bacillota</taxon>
        <taxon>Clostridia</taxon>
        <taxon>Eubacteriales</taxon>
        <taxon>Oscillospiraceae</taxon>
        <taxon>Anaerotruncus</taxon>
    </lineage>
</organism>
<dbReference type="GO" id="GO:0008168">
    <property type="term" value="F:methyltransferase activity"/>
    <property type="evidence" value="ECO:0007669"/>
    <property type="project" value="UniProtKB-UniRule"/>
</dbReference>
<proteinExistence type="inferred from homology"/>
<evidence type="ECO:0000256" key="3">
    <source>
        <dbReference type="ARBA" id="ARBA00022679"/>
    </source>
</evidence>
<evidence type="ECO:0000256" key="2">
    <source>
        <dbReference type="ARBA" id="ARBA00022603"/>
    </source>
</evidence>
<keyword evidence="2 5" id="KW-0489">Methyltransferase</keyword>
<comment type="pathway">
    <text evidence="5">Cofactor biosynthesis; adenosylcobalamin biosynthesis; cob(II)yrinate a,c-diamide from sirohydrochlorin (anaerobic route): step 6/10.</text>
</comment>
<dbReference type="SUPFAM" id="SSF111342">
    <property type="entry name" value="CbiD-like"/>
    <property type="match status" value="1"/>
</dbReference>
<dbReference type="UniPathway" id="UPA00148">
    <property type="reaction ID" value="UER00227"/>
</dbReference>
<dbReference type="GO" id="GO:0032259">
    <property type="term" value="P:methylation"/>
    <property type="evidence" value="ECO:0007669"/>
    <property type="project" value="UniProtKB-KW"/>
</dbReference>
<dbReference type="EC" id="2.1.1.195" evidence="5"/>
<evidence type="ECO:0000313" key="7">
    <source>
        <dbReference type="Proteomes" id="UP000446866"/>
    </source>
</evidence>
<sequence length="416" mass="45080">MNPNPVDSGFSIATLFIAGKACRKDNMEKFTVKNGKKLKYGFTTGSCAAAAAAAAAAMLFSGEKVSEAEVILPAGEKTTMQVSEIDIGKGTVCCTVIKDGGDDPDATHGAEIKACVSKDPISSGTLAETRDRITLLGGCGIGIITAKGLQCSVGEPAINPVPRQMIFENVQRIRRKYGKEKEPLYIEISVPCGAEIAKKTYNPRLGIVGGISILGTTGIVDPMSEKALVDTIKTVIDKQYQENPKRILIAPGNYGREFCREHLGLDIAKAVPISNYIGEALDYIKFKGFEEILLVGHTGKLIKLAAGIMNTHSSYADGRMEIIGMHSAVCGADCDTVKAIAECITTDEAFALIQEKNYYEEVKARILEKVLYHLHFRLKGQVKVETVLFTTDRNHIMKSPGADRLAEMIRKDMKQI</sequence>
<dbReference type="InterPro" id="IPR036074">
    <property type="entry name" value="CbiD_sf"/>
</dbReference>
<comment type="similarity">
    <text evidence="5">Belongs to the CbiD family.</text>
</comment>
<evidence type="ECO:0000256" key="5">
    <source>
        <dbReference type="HAMAP-Rule" id="MF_00787"/>
    </source>
</evidence>
<dbReference type="PIRSF" id="PIRSF026782">
    <property type="entry name" value="CbiD"/>
    <property type="match status" value="1"/>
</dbReference>
<keyword evidence="7" id="KW-1185">Reference proteome</keyword>
<dbReference type="Pfam" id="PF01888">
    <property type="entry name" value="CbiD"/>
    <property type="match status" value="1"/>
</dbReference>
<comment type="catalytic activity">
    <reaction evidence="5">
        <text>Co-precorrin-5B + S-adenosyl-L-methionine = Co-precorrin-6A + S-adenosyl-L-homocysteine</text>
        <dbReference type="Rhea" id="RHEA:26285"/>
        <dbReference type="ChEBI" id="CHEBI:57856"/>
        <dbReference type="ChEBI" id="CHEBI:59789"/>
        <dbReference type="ChEBI" id="CHEBI:60063"/>
        <dbReference type="ChEBI" id="CHEBI:60064"/>
        <dbReference type="EC" id="2.1.1.195"/>
    </reaction>
</comment>
<keyword evidence="4 5" id="KW-0949">S-adenosyl-L-methionine</keyword>
<dbReference type="PANTHER" id="PTHR35863">
    <property type="entry name" value="COBALT-PRECORRIN-5B C(1)-METHYLTRANSFERASE"/>
    <property type="match status" value="1"/>
</dbReference>
<dbReference type="EMBL" id="QXWK01000017">
    <property type="protein sequence ID" value="NBH61931.1"/>
    <property type="molecule type" value="Genomic_DNA"/>
</dbReference>
<reference evidence="6 7" key="1">
    <citation type="submission" date="2018-08" db="EMBL/GenBank/DDBJ databases">
        <title>Murine metabolic-syndrome-specific gut microbial biobank.</title>
        <authorList>
            <person name="Liu C."/>
        </authorList>
    </citation>
    <scope>NUCLEOTIDE SEQUENCE [LARGE SCALE GENOMIC DNA]</scope>
    <source>
        <strain evidence="6 7">28</strain>
    </source>
</reference>
<dbReference type="PANTHER" id="PTHR35863:SF1">
    <property type="entry name" value="COBALT-PRECORRIN-5B C(1)-METHYLTRANSFERASE"/>
    <property type="match status" value="1"/>
</dbReference>
<gene>
    <name evidence="5 6" type="primary">cbiD</name>
    <name evidence="6" type="ORF">D0435_09735</name>
</gene>
<dbReference type="AlphaFoldDB" id="A0A845QLI9"/>
<dbReference type="Proteomes" id="UP000446866">
    <property type="component" value="Unassembled WGS sequence"/>
</dbReference>
<comment type="function">
    <text evidence="5">Catalyzes the methylation of C-1 in cobalt-precorrin-5B to form cobalt-precorrin-6A.</text>
</comment>
<accession>A0A845QLI9</accession>
<dbReference type="Gene3D" id="3.30.2110.10">
    <property type="entry name" value="CbiD-like"/>
    <property type="match status" value="1"/>
</dbReference>
<dbReference type="RefSeq" id="WP_160202214.1">
    <property type="nucleotide sequence ID" value="NZ_QXWK01000017.1"/>
</dbReference>
<comment type="caution">
    <text evidence="6">The sequence shown here is derived from an EMBL/GenBank/DDBJ whole genome shotgun (WGS) entry which is preliminary data.</text>
</comment>
<dbReference type="HAMAP" id="MF_00787">
    <property type="entry name" value="CbiD"/>
    <property type="match status" value="1"/>
</dbReference>
<evidence type="ECO:0000256" key="1">
    <source>
        <dbReference type="ARBA" id="ARBA00022573"/>
    </source>
</evidence>
<protein>
    <recommendedName>
        <fullName evidence="5">Cobalt-precorrin-5B C(1)-methyltransferase</fullName>
        <ecNumber evidence="5">2.1.1.195</ecNumber>
    </recommendedName>
    <alternativeName>
        <fullName evidence="5">Cobalt-precorrin-6A synthase</fullName>
    </alternativeName>
</protein>
<keyword evidence="3 5" id="KW-0808">Transferase</keyword>
<dbReference type="InterPro" id="IPR002748">
    <property type="entry name" value="CbiD"/>
</dbReference>